<feature type="region of interest" description="Disordered" evidence="1">
    <location>
        <begin position="1"/>
        <end position="21"/>
    </location>
</feature>
<accession>A0A1I6LA24</accession>
<evidence type="ECO:0000256" key="1">
    <source>
        <dbReference type="SAM" id="MobiDB-lite"/>
    </source>
</evidence>
<dbReference type="EMBL" id="FOZG01000002">
    <property type="protein sequence ID" value="SFS00319.1"/>
    <property type="molecule type" value="Genomic_DNA"/>
</dbReference>
<dbReference type="AlphaFoldDB" id="A0A1I6LA24"/>
<gene>
    <name evidence="2" type="ORF">SAMN05192580_2496</name>
</gene>
<organism evidence="2 3">
    <name type="scientific">Sphingomonas jatrophae</name>
    <dbReference type="NCBI Taxonomy" id="1166337"/>
    <lineage>
        <taxon>Bacteria</taxon>
        <taxon>Pseudomonadati</taxon>
        <taxon>Pseudomonadota</taxon>
        <taxon>Alphaproteobacteria</taxon>
        <taxon>Sphingomonadales</taxon>
        <taxon>Sphingomonadaceae</taxon>
        <taxon>Sphingomonas</taxon>
    </lineage>
</organism>
<keyword evidence="3" id="KW-1185">Reference proteome</keyword>
<dbReference type="Proteomes" id="UP000198824">
    <property type="component" value="Unassembled WGS sequence"/>
</dbReference>
<evidence type="ECO:0000313" key="3">
    <source>
        <dbReference type="Proteomes" id="UP000198824"/>
    </source>
</evidence>
<evidence type="ECO:0000313" key="2">
    <source>
        <dbReference type="EMBL" id="SFS00319.1"/>
    </source>
</evidence>
<protein>
    <submittedName>
        <fullName evidence="2">Uncharacterized protein</fullName>
    </submittedName>
</protein>
<sequence>MAGTVRRLRKTDMSRTSPAPYLIAKDEEGRFRITIRSTRYNSQNYPITVSTLQPETFATATAARAHAKQEFGAQAGQFASK</sequence>
<proteinExistence type="predicted"/>
<reference evidence="2 3" key="1">
    <citation type="submission" date="2016-10" db="EMBL/GenBank/DDBJ databases">
        <authorList>
            <person name="de Groot N.N."/>
        </authorList>
    </citation>
    <scope>NUCLEOTIDE SEQUENCE [LARGE SCALE GENOMIC DNA]</scope>
    <source>
        <strain evidence="2 3">S5-249</strain>
    </source>
</reference>
<name>A0A1I6LA24_9SPHN</name>